<sequence>MSKFLSLEWFKNKVDHSIEKVIERKLDKLVEEVDNDSSPQENPYKTIKLVNDVLTIVLHDDSIIAKVDATEDDYHAAESAVTIGDLYTIVSDPNVVSEVAEKDRSERRLKALRKGLVILEESGEFVLEGDSVYFKGISRSLPQLLVEELIEAVSDAKSLNMPLNEHDEYQSLKRFFMWCALNPRAEVAHELYRFLKENSFRITKQGFFVALRNVVTLHGSPELVHFISNTYNKVKAVWKKSPDDYTVFLKDGEYKLVHDDKLYEKDIVKSTTCPDCDGEGGYYDEGDYYDDENEWNEGDWIECDTCDGTGEVEEYEYTVTHKIDHGEEIGKLTALYLDLPNRHENRFTDDWTKTFDIRIGKVVNMPQEDCNWSTQDCAAAGLHFTADQIHYVGCGDQSVLVLINPMKVVGIGTHKGRCFEYLPIMTVPREEATSILHDNQFDTLQLDEVYAVRELDDLQTKVKEGFAKESNKYEFSLPNISSVDVRNIIGSLEEMKAEITARVRMVD</sequence>
<proteinExistence type="predicted"/>
<gene>
    <name evidence="1" type="ORF">NIOZUU157_00322</name>
</gene>
<organism evidence="1">
    <name type="scientific">Virus NIOZ-UU157</name>
    <dbReference type="NCBI Taxonomy" id="2763269"/>
    <lineage>
        <taxon>Viruses</taxon>
    </lineage>
</organism>
<dbReference type="EMBL" id="MW030560">
    <property type="protein sequence ID" value="QPI16429.1"/>
    <property type="molecule type" value="Genomic_DNA"/>
</dbReference>
<name>A0A7S9STW7_9VIRU</name>
<dbReference type="Gene3D" id="6.20.20.10">
    <property type="match status" value="1"/>
</dbReference>
<reference evidence="1" key="1">
    <citation type="submission" date="2020-08" db="EMBL/GenBank/DDBJ databases">
        <title>Bridging the membrane lipid divide: bacteria of the FCB group superphylum have the potential to synthesize archaeal ether lipids.</title>
        <authorList>
            <person name="Villanueva L."/>
            <person name="von Meijenfeldt F.A.B."/>
            <person name="Westbye A.B."/>
            <person name="Yadav S."/>
            <person name="Hopmans E.C."/>
            <person name="Dutilh B.E."/>
            <person name="Sinninghe Damste J.S."/>
        </authorList>
    </citation>
    <scope>NUCLEOTIDE SEQUENCE</scope>
    <source>
        <strain evidence="1">NIOZ-UU157</strain>
    </source>
</reference>
<protein>
    <submittedName>
        <fullName evidence="1">Uncharacterized protein</fullName>
    </submittedName>
</protein>
<accession>A0A7S9STW7</accession>
<evidence type="ECO:0000313" key="1">
    <source>
        <dbReference type="EMBL" id="QPI16429.1"/>
    </source>
</evidence>